<evidence type="ECO:0000259" key="1">
    <source>
        <dbReference type="Pfam" id="PF06568"/>
    </source>
</evidence>
<accession>A0A1S7S316</accession>
<reference evidence="3" key="1">
    <citation type="submission" date="2016-01" db="EMBL/GenBank/DDBJ databases">
        <authorList>
            <person name="Regsiter A."/>
            <person name="william w."/>
        </authorList>
    </citation>
    <scope>NUCLEOTIDE SEQUENCE [LARGE SCALE GENOMIC DNA]</scope>
    <source>
        <strain evidence="3">CFBP 6623</strain>
    </source>
</reference>
<protein>
    <recommendedName>
        <fullName evidence="1">YjiS-like domain-containing protein</fullName>
    </recommendedName>
</protein>
<dbReference type="InterPro" id="IPR009506">
    <property type="entry name" value="YjiS-like"/>
</dbReference>
<sequence length="46" mass="5335">MKLQDTVRNYFRNRRAMAELSALDDRSLSDIGVSRSHIRSAVEGRR</sequence>
<dbReference type="EMBL" id="FBWK01000054">
    <property type="protein sequence ID" value="CUX61581.1"/>
    <property type="molecule type" value="Genomic_DNA"/>
</dbReference>
<keyword evidence="3" id="KW-1185">Reference proteome</keyword>
<dbReference type="Proteomes" id="UP000191988">
    <property type="component" value="Unassembled WGS sequence"/>
</dbReference>
<name>A0A1S7S316_9HYPH</name>
<dbReference type="AlphaFoldDB" id="A0A1S7S316"/>
<feature type="domain" description="YjiS-like" evidence="1">
    <location>
        <begin position="6"/>
        <end position="39"/>
    </location>
</feature>
<proteinExistence type="predicted"/>
<dbReference type="Pfam" id="PF06568">
    <property type="entry name" value="YjiS-like"/>
    <property type="match status" value="1"/>
</dbReference>
<organism evidence="2 3">
    <name type="scientific">Agrobacterium tomkonis CFBP 6623</name>
    <dbReference type="NCBI Taxonomy" id="1183432"/>
    <lineage>
        <taxon>Bacteria</taxon>
        <taxon>Pseudomonadati</taxon>
        <taxon>Pseudomonadota</taxon>
        <taxon>Alphaproteobacteria</taxon>
        <taxon>Hyphomicrobiales</taxon>
        <taxon>Rhizobiaceae</taxon>
        <taxon>Rhizobium/Agrobacterium group</taxon>
        <taxon>Agrobacterium</taxon>
        <taxon>Agrobacterium tumefaciens complex</taxon>
    </lineage>
</organism>
<dbReference type="RefSeq" id="WP_137002592.1">
    <property type="nucleotide sequence ID" value="NZ_LT009724.1"/>
</dbReference>
<gene>
    <name evidence="2" type="ORF">AGR3A_Lc180128</name>
</gene>
<evidence type="ECO:0000313" key="2">
    <source>
        <dbReference type="EMBL" id="CUX61581.1"/>
    </source>
</evidence>
<evidence type="ECO:0000313" key="3">
    <source>
        <dbReference type="Proteomes" id="UP000191988"/>
    </source>
</evidence>